<protein>
    <submittedName>
        <fullName evidence="6">FtsP/CotA-like multicopper oxidase with cupredoxin domain</fullName>
    </submittedName>
</protein>
<dbReference type="CDD" id="cd13853">
    <property type="entry name" value="CuRO_1_Tth-MCO_like"/>
    <property type="match status" value="1"/>
</dbReference>
<dbReference type="PANTHER" id="PTHR11709">
    <property type="entry name" value="MULTI-COPPER OXIDASE"/>
    <property type="match status" value="1"/>
</dbReference>
<dbReference type="GO" id="GO:0005507">
    <property type="term" value="F:copper ion binding"/>
    <property type="evidence" value="ECO:0007669"/>
    <property type="project" value="InterPro"/>
</dbReference>
<evidence type="ECO:0000259" key="5">
    <source>
        <dbReference type="Pfam" id="PF07732"/>
    </source>
</evidence>
<name>A0A7W7ZLQ9_9BACT</name>
<evidence type="ECO:0000256" key="1">
    <source>
        <dbReference type="ARBA" id="ARBA00022723"/>
    </source>
</evidence>
<feature type="domain" description="Plastocyanin-like" evidence="4">
    <location>
        <begin position="552"/>
        <end position="680"/>
    </location>
</feature>
<gene>
    <name evidence="6" type="ORF">HDF15_000540</name>
</gene>
<comment type="caution">
    <text evidence="6">The sequence shown here is derived from an EMBL/GenBank/DDBJ whole genome shotgun (WGS) entry which is preliminary data.</text>
</comment>
<dbReference type="AlphaFoldDB" id="A0A7W7ZLQ9"/>
<keyword evidence="2" id="KW-0560">Oxidoreductase</keyword>
<dbReference type="Pfam" id="PF07731">
    <property type="entry name" value="Cu-oxidase_2"/>
    <property type="match status" value="1"/>
</dbReference>
<dbReference type="InterPro" id="IPR008972">
    <property type="entry name" value="Cupredoxin"/>
</dbReference>
<dbReference type="InterPro" id="IPR002355">
    <property type="entry name" value="Cu_oxidase_Cu_BS"/>
</dbReference>
<evidence type="ECO:0000313" key="7">
    <source>
        <dbReference type="Proteomes" id="UP000584867"/>
    </source>
</evidence>
<dbReference type="EMBL" id="JACHIO010000002">
    <property type="protein sequence ID" value="MBB5062213.1"/>
    <property type="molecule type" value="Genomic_DNA"/>
</dbReference>
<dbReference type="SUPFAM" id="SSF49503">
    <property type="entry name" value="Cupredoxins"/>
    <property type="match status" value="3"/>
</dbReference>
<evidence type="ECO:0000313" key="6">
    <source>
        <dbReference type="EMBL" id="MBB5062213.1"/>
    </source>
</evidence>
<keyword evidence="1" id="KW-0479">Metal-binding</keyword>
<evidence type="ECO:0000256" key="3">
    <source>
        <dbReference type="SAM" id="SignalP"/>
    </source>
</evidence>
<reference evidence="6 7" key="1">
    <citation type="submission" date="2020-08" db="EMBL/GenBank/DDBJ databases">
        <title>Genomic Encyclopedia of Type Strains, Phase IV (KMG-V): Genome sequencing to study the core and pangenomes of soil and plant-associated prokaryotes.</title>
        <authorList>
            <person name="Whitman W."/>
        </authorList>
    </citation>
    <scope>NUCLEOTIDE SEQUENCE [LARGE SCALE GENOMIC DNA]</scope>
    <source>
        <strain evidence="6 7">X5P3</strain>
    </source>
</reference>
<evidence type="ECO:0000259" key="4">
    <source>
        <dbReference type="Pfam" id="PF07731"/>
    </source>
</evidence>
<dbReference type="InterPro" id="IPR045087">
    <property type="entry name" value="Cu-oxidase_fam"/>
</dbReference>
<keyword evidence="3" id="KW-0732">Signal</keyword>
<dbReference type="CDD" id="cd13900">
    <property type="entry name" value="CuRO_3_Tth-MCO_like"/>
    <property type="match status" value="1"/>
</dbReference>
<sequence length="703" mass="75930">MRLRILLLSMFSALLCQPLVAQQSPQPFAAPPTLQEKALPGKTLSLALSQPKPGCNPSGDVTHNGNLVTLDLNVVKRPNKIYDPGTGSMDDVDLRSYGGCLTGPLIEVNPGNTLRVFLHNELEQPPPGAPKCPDGGPNCFSIINLHFHGMHVSPAGNSDNVLLNIAPKTNFQYEVNVPEDHPAGTFWYHAHRHGSTALQVASGASGVLIVRGNRPYTGYTPGDIDTILRDANNKPFTEQVFLFQQIPYACFSDPPIDKKIITNPDGTWSCPAGDTGVVENFNDQLSSPTVWDNSGRFTSINGVVQPAITNVKAGEIQRWRLIHGGIHDTVNLQIVPMVSKGPAAALALRGIFSGTPAQQAKIIAEVCPITQPDSTKPVALVPQFEIASDGLTRTAINPIGVDEKSVSGGVGSNFLQPGYRSDLLMVFPHAGTYCVLNQAATPEERANAGPDGGPGGQGPNETQLLATVIVKAGITVPTDQLTKYVEQTLVKNNKNLPANALKGLANGDLTPWRGMPESGPASNSSDPLEVAFYIGNLPSPPAKPTDPPGKFGFYINSKEYSPHRIDFTRQVGATEDWVLTSYGEPHIFHIHVNPFEVMDVTHDGKSIYGAHGECLVPPDSVGLQNQYCGMWHTFKDTVFVQNKYQVHIRTTYDRYIGEFVIHCHILDHEDGGMMTNVEIVPDLGAPGNGIGMPEMKDMDHNEQ</sequence>
<dbReference type="GO" id="GO:0016491">
    <property type="term" value="F:oxidoreductase activity"/>
    <property type="evidence" value="ECO:0007669"/>
    <property type="project" value="UniProtKB-KW"/>
</dbReference>
<dbReference type="PROSITE" id="PS00079">
    <property type="entry name" value="MULTICOPPER_OXIDASE1"/>
    <property type="match status" value="1"/>
</dbReference>
<dbReference type="RefSeq" id="WP_184252709.1">
    <property type="nucleotide sequence ID" value="NZ_JACHIO010000002.1"/>
</dbReference>
<organism evidence="6 7">
    <name type="scientific">Granulicella mallensis</name>
    <dbReference type="NCBI Taxonomy" id="940614"/>
    <lineage>
        <taxon>Bacteria</taxon>
        <taxon>Pseudomonadati</taxon>
        <taxon>Acidobacteriota</taxon>
        <taxon>Terriglobia</taxon>
        <taxon>Terriglobales</taxon>
        <taxon>Acidobacteriaceae</taxon>
        <taxon>Granulicella</taxon>
    </lineage>
</organism>
<dbReference type="Proteomes" id="UP000584867">
    <property type="component" value="Unassembled WGS sequence"/>
</dbReference>
<dbReference type="InterPro" id="IPR033138">
    <property type="entry name" value="Cu_oxidase_CS"/>
</dbReference>
<dbReference type="InterPro" id="IPR011706">
    <property type="entry name" value="Cu-oxidase_C"/>
</dbReference>
<feature type="signal peptide" evidence="3">
    <location>
        <begin position="1"/>
        <end position="21"/>
    </location>
</feature>
<dbReference type="Gene3D" id="2.60.40.420">
    <property type="entry name" value="Cupredoxins - blue copper proteins"/>
    <property type="match status" value="3"/>
</dbReference>
<feature type="domain" description="Plastocyanin-like" evidence="5">
    <location>
        <begin position="144"/>
        <end position="213"/>
    </location>
</feature>
<dbReference type="PANTHER" id="PTHR11709:SF518">
    <property type="entry name" value="MULTICOPPER OXIDASE"/>
    <property type="match status" value="1"/>
</dbReference>
<dbReference type="InterPro" id="IPR011707">
    <property type="entry name" value="Cu-oxidase-like_N"/>
</dbReference>
<feature type="chain" id="PRO_5030597528" evidence="3">
    <location>
        <begin position="22"/>
        <end position="703"/>
    </location>
</feature>
<evidence type="ECO:0000256" key="2">
    <source>
        <dbReference type="ARBA" id="ARBA00023002"/>
    </source>
</evidence>
<dbReference type="Pfam" id="PF07732">
    <property type="entry name" value="Cu-oxidase_3"/>
    <property type="match status" value="1"/>
</dbReference>
<proteinExistence type="predicted"/>
<accession>A0A7W7ZLQ9</accession>
<dbReference type="PROSITE" id="PS00080">
    <property type="entry name" value="MULTICOPPER_OXIDASE2"/>
    <property type="match status" value="1"/>
</dbReference>